<dbReference type="OrthoDB" id="3763466at2759"/>
<gene>
    <name evidence="2" type="ORF">FB567DRAFT_527503</name>
</gene>
<feature type="region of interest" description="Disordered" evidence="1">
    <location>
        <begin position="1"/>
        <end position="25"/>
    </location>
</feature>
<reference evidence="2" key="1">
    <citation type="journal article" date="2021" name="Nat. Commun.">
        <title>Genetic determinants of endophytism in the Arabidopsis root mycobiome.</title>
        <authorList>
            <person name="Mesny F."/>
            <person name="Miyauchi S."/>
            <person name="Thiergart T."/>
            <person name="Pickel B."/>
            <person name="Atanasova L."/>
            <person name="Karlsson M."/>
            <person name="Huettel B."/>
            <person name="Barry K.W."/>
            <person name="Haridas S."/>
            <person name="Chen C."/>
            <person name="Bauer D."/>
            <person name="Andreopoulos W."/>
            <person name="Pangilinan J."/>
            <person name="LaButti K."/>
            <person name="Riley R."/>
            <person name="Lipzen A."/>
            <person name="Clum A."/>
            <person name="Drula E."/>
            <person name="Henrissat B."/>
            <person name="Kohler A."/>
            <person name="Grigoriev I.V."/>
            <person name="Martin F.M."/>
            <person name="Hacquard S."/>
        </authorList>
    </citation>
    <scope>NUCLEOTIDE SEQUENCE</scope>
    <source>
        <strain evidence="2">MPI-SDFR-AT-0120</strain>
    </source>
</reference>
<dbReference type="EMBL" id="JAGMVJ010000011">
    <property type="protein sequence ID" value="KAH7086252.1"/>
    <property type="molecule type" value="Genomic_DNA"/>
</dbReference>
<comment type="caution">
    <text evidence="2">The sequence shown here is derived from an EMBL/GenBank/DDBJ whole genome shotgun (WGS) entry which is preliminary data.</text>
</comment>
<sequence length="305" mass="35108">MTTQDERHQTRERSGNNRKRNTAAQKQFRDAIKKYRALQLVHGLAKNDPKGSRDASRWLEATMKTLIQDYASAECQQLADNIYHTLPRELRDTIYKHYWAGKPDKETFYGVRYQKLGDTPWMHSCDREPCQCFCLDELPHITQHQIVGLEMAREVAIAYYKAMPDDRLGYDITSLATFLTKDHFHLGIVPADHIRRLHITISPVKCPKLVMHAHGEYCISLEGQQLVKKSMGSLAKIQQKDGFQLCITLGDGIWASRPEQTMEALRPVYKNLKQAGMRIHVYGRPSTKSCPIARIDGYYGMARQE</sequence>
<keyword evidence="3" id="KW-1185">Reference proteome</keyword>
<evidence type="ECO:0000256" key="1">
    <source>
        <dbReference type="SAM" id="MobiDB-lite"/>
    </source>
</evidence>
<dbReference type="Proteomes" id="UP000813461">
    <property type="component" value="Unassembled WGS sequence"/>
</dbReference>
<accession>A0A8K0R471</accession>
<name>A0A8K0R471_9PLEO</name>
<feature type="compositionally biased region" description="Basic and acidic residues" evidence="1">
    <location>
        <begin position="1"/>
        <end position="15"/>
    </location>
</feature>
<evidence type="ECO:0000313" key="2">
    <source>
        <dbReference type="EMBL" id="KAH7086252.1"/>
    </source>
</evidence>
<dbReference type="AlphaFoldDB" id="A0A8K0R471"/>
<organism evidence="2 3">
    <name type="scientific">Paraphoma chrysanthemicola</name>
    <dbReference type="NCBI Taxonomy" id="798071"/>
    <lineage>
        <taxon>Eukaryota</taxon>
        <taxon>Fungi</taxon>
        <taxon>Dikarya</taxon>
        <taxon>Ascomycota</taxon>
        <taxon>Pezizomycotina</taxon>
        <taxon>Dothideomycetes</taxon>
        <taxon>Pleosporomycetidae</taxon>
        <taxon>Pleosporales</taxon>
        <taxon>Pleosporineae</taxon>
        <taxon>Phaeosphaeriaceae</taxon>
        <taxon>Paraphoma</taxon>
    </lineage>
</organism>
<evidence type="ECO:0000313" key="3">
    <source>
        <dbReference type="Proteomes" id="UP000813461"/>
    </source>
</evidence>
<proteinExistence type="predicted"/>
<protein>
    <submittedName>
        <fullName evidence="2">Uncharacterized protein</fullName>
    </submittedName>
</protein>